<organism evidence="1">
    <name type="scientific">marine metagenome</name>
    <dbReference type="NCBI Taxonomy" id="408172"/>
    <lineage>
        <taxon>unclassified sequences</taxon>
        <taxon>metagenomes</taxon>
        <taxon>ecological metagenomes</taxon>
    </lineage>
</organism>
<accession>A0A381WUP9</accession>
<gene>
    <name evidence="1" type="ORF">METZ01_LOCUS109078</name>
</gene>
<protein>
    <submittedName>
        <fullName evidence="1">Uncharacterized protein</fullName>
    </submittedName>
</protein>
<evidence type="ECO:0000313" key="1">
    <source>
        <dbReference type="EMBL" id="SVA56224.1"/>
    </source>
</evidence>
<dbReference type="EMBL" id="UINC01012943">
    <property type="protein sequence ID" value="SVA56224.1"/>
    <property type="molecule type" value="Genomic_DNA"/>
</dbReference>
<sequence length="39" mass="4450">MREKKQHQQKVGFRHLIGELFLLKVNSSLTAIGVLYPGI</sequence>
<reference evidence="1" key="1">
    <citation type="submission" date="2018-05" db="EMBL/GenBank/DDBJ databases">
        <authorList>
            <person name="Lanie J.A."/>
            <person name="Ng W.-L."/>
            <person name="Kazmierczak K.M."/>
            <person name="Andrzejewski T.M."/>
            <person name="Davidsen T.M."/>
            <person name="Wayne K.J."/>
            <person name="Tettelin H."/>
            <person name="Glass J.I."/>
            <person name="Rusch D."/>
            <person name="Podicherti R."/>
            <person name="Tsui H.-C.T."/>
            <person name="Winkler M.E."/>
        </authorList>
    </citation>
    <scope>NUCLEOTIDE SEQUENCE</scope>
</reference>
<proteinExistence type="predicted"/>
<name>A0A381WUP9_9ZZZZ</name>
<dbReference type="AlphaFoldDB" id="A0A381WUP9"/>